<accession>A0A392SLP7</accession>
<organism evidence="1 2">
    <name type="scientific">Trifolium medium</name>
    <dbReference type="NCBI Taxonomy" id="97028"/>
    <lineage>
        <taxon>Eukaryota</taxon>
        <taxon>Viridiplantae</taxon>
        <taxon>Streptophyta</taxon>
        <taxon>Embryophyta</taxon>
        <taxon>Tracheophyta</taxon>
        <taxon>Spermatophyta</taxon>
        <taxon>Magnoliopsida</taxon>
        <taxon>eudicotyledons</taxon>
        <taxon>Gunneridae</taxon>
        <taxon>Pentapetalae</taxon>
        <taxon>rosids</taxon>
        <taxon>fabids</taxon>
        <taxon>Fabales</taxon>
        <taxon>Fabaceae</taxon>
        <taxon>Papilionoideae</taxon>
        <taxon>50 kb inversion clade</taxon>
        <taxon>NPAAA clade</taxon>
        <taxon>Hologalegina</taxon>
        <taxon>IRL clade</taxon>
        <taxon>Trifolieae</taxon>
        <taxon>Trifolium</taxon>
    </lineage>
</organism>
<reference evidence="1 2" key="1">
    <citation type="journal article" date="2018" name="Front. Plant Sci.">
        <title>Red Clover (Trifolium pratense) and Zigzag Clover (T. medium) - A Picture of Genomic Similarities and Differences.</title>
        <authorList>
            <person name="Dluhosova J."/>
            <person name="Istvanek J."/>
            <person name="Nedelnik J."/>
            <person name="Repkova J."/>
        </authorList>
    </citation>
    <scope>NUCLEOTIDE SEQUENCE [LARGE SCALE GENOMIC DNA]</scope>
    <source>
        <strain evidence="2">cv. 10/8</strain>
        <tissue evidence="1">Leaf</tissue>
    </source>
</reference>
<dbReference type="EMBL" id="LXQA010399682">
    <property type="protein sequence ID" value="MCI49337.1"/>
    <property type="molecule type" value="Genomic_DNA"/>
</dbReference>
<dbReference type="Proteomes" id="UP000265520">
    <property type="component" value="Unassembled WGS sequence"/>
</dbReference>
<proteinExistence type="predicted"/>
<protein>
    <submittedName>
        <fullName evidence="1">Uncharacterized protein</fullName>
    </submittedName>
</protein>
<sequence>APVQKLYAPVQVIPGKLVPVQDFHSKPNENVHMRPHLHLDPWRLVLLFL</sequence>
<evidence type="ECO:0000313" key="2">
    <source>
        <dbReference type="Proteomes" id="UP000265520"/>
    </source>
</evidence>
<name>A0A392SLP7_9FABA</name>
<feature type="non-terminal residue" evidence="1">
    <location>
        <position position="1"/>
    </location>
</feature>
<evidence type="ECO:0000313" key="1">
    <source>
        <dbReference type="EMBL" id="MCI49337.1"/>
    </source>
</evidence>
<comment type="caution">
    <text evidence="1">The sequence shown here is derived from an EMBL/GenBank/DDBJ whole genome shotgun (WGS) entry which is preliminary data.</text>
</comment>
<keyword evidence="2" id="KW-1185">Reference proteome</keyword>
<dbReference type="AlphaFoldDB" id="A0A392SLP7"/>